<dbReference type="Pfam" id="PF11578">
    <property type="entry name" value="DUF3237"/>
    <property type="match status" value="1"/>
</dbReference>
<organism evidence="1 2">
    <name type="scientific">Aspergillus indologenus CBS 114.80</name>
    <dbReference type="NCBI Taxonomy" id="1450541"/>
    <lineage>
        <taxon>Eukaryota</taxon>
        <taxon>Fungi</taxon>
        <taxon>Dikarya</taxon>
        <taxon>Ascomycota</taxon>
        <taxon>Pezizomycotina</taxon>
        <taxon>Eurotiomycetes</taxon>
        <taxon>Eurotiomycetidae</taxon>
        <taxon>Eurotiales</taxon>
        <taxon>Aspergillaceae</taxon>
        <taxon>Aspergillus</taxon>
        <taxon>Aspergillus subgen. Circumdati</taxon>
    </lineage>
</organism>
<dbReference type="EMBL" id="KZ825524">
    <property type="protein sequence ID" value="PYI29884.1"/>
    <property type="molecule type" value="Genomic_DNA"/>
</dbReference>
<evidence type="ECO:0000313" key="2">
    <source>
        <dbReference type="Proteomes" id="UP000248817"/>
    </source>
</evidence>
<evidence type="ECO:0008006" key="3">
    <source>
        <dbReference type="Google" id="ProtNLM"/>
    </source>
</evidence>
<dbReference type="PANTHER" id="PTHR37315">
    <property type="entry name" value="UPF0311 PROTEIN BLR7842"/>
    <property type="match status" value="1"/>
</dbReference>
<name>A0A2V5I6Q6_9EURO</name>
<gene>
    <name evidence="1" type="ORF">BP00DRAFT_447982</name>
</gene>
<proteinExistence type="predicted"/>
<keyword evidence="2" id="KW-1185">Reference proteome</keyword>
<dbReference type="Proteomes" id="UP000248817">
    <property type="component" value="Unassembled WGS sequence"/>
</dbReference>
<dbReference type="PANTHER" id="PTHR37315:SF1">
    <property type="entry name" value="UPF0311 PROTEIN BLR7842"/>
    <property type="match status" value="1"/>
</dbReference>
<protein>
    <recommendedName>
        <fullName evidence="3">DUF3237 domain protein</fullName>
    </recommendedName>
</protein>
<dbReference type="AlphaFoldDB" id="A0A2V5I6Q6"/>
<reference evidence="1 2" key="1">
    <citation type="submission" date="2018-02" db="EMBL/GenBank/DDBJ databases">
        <title>The genomes of Aspergillus section Nigri reveals drivers in fungal speciation.</title>
        <authorList>
            <consortium name="DOE Joint Genome Institute"/>
            <person name="Vesth T.C."/>
            <person name="Nybo J."/>
            <person name="Theobald S."/>
            <person name="Brandl J."/>
            <person name="Frisvad J.C."/>
            <person name="Nielsen K.F."/>
            <person name="Lyhne E.K."/>
            <person name="Kogle M.E."/>
            <person name="Kuo A."/>
            <person name="Riley R."/>
            <person name="Clum A."/>
            <person name="Nolan M."/>
            <person name="Lipzen A."/>
            <person name="Salamov A."/>
            <person name="Henrissat B."/>
            <person name="Wiebenga A."/>
            <person name="De vries R.P."/>
            <person name="Grigoriev I.V."/>
            <person name="Mortensen U.H."/>
            <person name="Andersen M.R."/>
            <person name="Baker S.E."/>
        </authorList>
    </citation>
    <scope>NUCLEOTIDE SEQUENCE [LARGE SCALE GENOMIC DNA]</scope>
    <source>
        <strain evidence="1 2">CBS 114.80</strain>
    </source>
</reference>
<accession>A0A2V5I6Q6</accession>
<sequence>MTRYTSKNEKRDEVLDHVHQDQTLRRLALVPVRPKLQRTIVPHSVGDWNVVRVDGVVLVYARYSIRLADGTLVGITNEGYGRASAATMKSVFEDEDPAATSMTNGGQEWYTRTLPKFEVGEDRAEYRWLTATVFLGVLKPPTRQGYVEIDVFEVL</sequence>
<dbReference type="Gene3D" id="2.40.160.20">
    <property type="match status" value="1"/>
</dbReference>
<dbReference type="InterPro" id="IPR020915">
    <property type="entry name" value="UPF0311"/>
</dbReference>
<evidence type="ECO:0000313" key="1">
    <source>
        <dbReference type="EMBL" id="PYI29884.1"/>
    </source>
</evidence>